<gene>
    <name evidence="4" type="ORF">C6P61_00210</name>
    <name evidence="3" type="ORF">F5985_13310</name>
</gene>
<evidence type="ECO:0000259" key="2">
    <source>
        <dbReference type="Pfam" id="PF00857"/>
    </source>
</evidence>
<keyword evidence="5" id="KW-1185">Reference proteome</keyword>
<dbReference type="InterPro" id="IPR050993">
    <property type="entry name" value="Isochorismatase_domain"/>
</dbReference>
<feature type="region of interest" description="Disordered" evidence="1">
    <location>
        <begin position="90"/>
        <end position="115"/>
    </location>
</feature>
<evidence type="ECO:0000256" key="1">
    <source>
        <dbReference type="SAM" id="MobiDB-lite"/>
    </source>
</evidence>
<dbReference type="EMBL" id="PVLR01000001">
    <property type="protein sequence ID" value="PRD70544.1"/>
    <property type="molecule type" value="Genomic_DNA"/>
</dbReference>
<dbReference type="InterPro" id="IPR000868">
    <property type="entry name" value="Isochorismatase-like_dom"/>
</dbReference>
<dbReference type="RefSeq" id="WP_105727910.1">
    <property type="nucleotide sequence ID" value="NZ_DAIPCI010000008.1"/>
</dbReference>
<dbReference type="Gene3D" id="3.40.50.850">
    <property type="entry name" value="Isochorismatase-like"/>
    <property type="match status" value="1"/>
</dbReference>
<reference evidence="4 5" key="1">
    <citation type="submission" date="2018-03" db="EMBL/GenBank/DDBJ databases">
        <title>Comparative genomics illustrates the genes involved in a hyperalkaliphilic mechanisms of Serpentinomonas isolated from highly-alkaline calcium-rich serpentinized springs.</title>
        <authorList>
            <person name="Suzuki S."/>
            <person name="Ishii S."/>
            <person name="Walworth N."/>
            <person name="Bird L."/>
            <person name="Kuenen J.G."/>
            <person name="Nealson K.H."/>
        </authorList>
    </citation>
    <scope>NUCLEOTIDE SEQUENCE [LARGE SCALE GENOMIC DNA]</scope>
    <source>
        <strain evidence="4 5">83</strain>
    </source>
</reference>
<dbReference type="Proteomes" id="UP000481947">
    <property type="component" value="Unassembled WGS sequence"/>
</dbReference>
<dbReference type="SUPFAM" id="SSF52499">
    <property type="entry name" value="Isochorismatase-like hydrolases"/>
    <property type="match status" value="1"/>
</dbReference>
<sequence>MLLDAEESQLLLVDYQPRMLKALHQGEEALARAVLLAEVAQILGVPAWGTEQNPEGLGAMTPELQPLLQATFPKMAFDATQSDLVQALRPPARPQRTGGNARSLPKHLQKPQQPEAPGRNVIVLAGCEAHICLLQTALGLLEQEFDVWVVTDACASRRERDRDAAFDRLAGNGIELVTSEMVIYEWLADADHPDFRTILQRVK</sequence>
<evidence type="ECO:0000313" key="3">
    <source>
        <dbReference type="EMBL" id="MYZ53078.1"/>
    </source>
</evidence>
<evidence type="ECO:0000313" key="6">
    <source>
        <dbReference type="Proteomes" id="UP000481947"/>
    </source>
</evidence>
<reference evidence="3 6" key="2">
    <citation type="submission" date="2019-09" db="EMBL/GenBank/DDBJ databases">
        <title>Identification of Malikia spinosa a prominent benzene-, toluene-, and ethylbenzene-degrading bacterium: enrichment, isolation and whole genome sequencing.</title>
        <authorList>
            <person name="Tancsics A."/>
            <person name="Revesz F."/>
            <person name="Kriszt B."/>
        </authorList>
    </citation>
    <scope>NUCLEOTIDE SEQUENCE [LARGE SCALE GENOMIC DNA]</scope>
    <source>
        <strain evidence="3 6">AB6</strain>
    </source>
</reference>
<dbReference type="Pfam" id="PF00857">
    <property type="entry name" value="Isochorismatase"/>
    <property type="match status" value="1"/>
</dbReference>
<protein>
    <submittedName>
        <fullName evidence="3 4">Isochorismatase</fullName>
    </submittedName>
</protein>
<dbReference type="PANTHER" id="PTHR14119:SF3">
    <property type="entry name" value="ISOCHORISMATASE DOMAIN-CONTAINING PROTEIN 2"/>
    <property type="match status" value="1"/>
</dbReference>
<evidence type="ECO:0000313" key="5">
    <source>
        <dbReference type="Proteomes" id="UP000238326"/>
    </source>
</evidence>
<evidence type="ECO:0000313" key="4">
    <source>
        <dbReference type="EMBL" id="PRD70544.1"/>
    </source>
</evidence>
<comment type="caution">
    <text evidence="4">The sequence shown here is derived from an EMBL/GenBank/DDBJ whole genome shotgun (WGS) entry which is preliminary data.</text>
</comment>
<organism evidence="4 5">
    <name type="scientific">Malikia spinosa</name>
    <dbReference type="NCBI Taxonomy" id="86180"/>
    <lineage>
        <taxon>Bacteria</taxon>
        <taxon>Pseudomonadati</taxon>
        <taxon>Pseudomonadota</taxon>
        <taxon>Betaproteobacteria</taxon>
        <taxon>Burkholderiales</taxon>
        <taxon>Comamonadaceae</taxon>
        <taxon>Malikia</taxon>
    </lineage>
</organism>
<dbReference type="EMBL" id="VYSB01000015">
    <property type="protein sequence ID" value="MYZ53078.1"/>
    <property type="molecule type" value="Genomic_DNA"/>
</dbReference>
<proteinExistence type="predicted"/>
<accession>A0A2S9KJE8</accession>
<dbReference type="PANTHER" id="PTHR14119">
    <property type="entry name" value="HYDROLASE"/>
    <property type="match status" value="1"/>
</dbReference>
<name>A0A2S9KJE8_9BURK</name>
<dbReference type="Proteomes" id="UP000238326">
    <property type="component" value="Unassembled WGS sequence"/>
</dbReference>
<dbReference type="AlphaFoldDB" id="A0A2S9KJE8"/>
<dbReference type="OrthoDB" id="9796958at2"/>
<feature type="domain" description="Isochorismatase-like" evidence="2">
    <location>
        <begin position="9"/>
        <end position="180"/>
    </location>
</feature>
<dbReference type="InterPro" id="IPR036380">
    <property type="entry name" value="Isochorismatase-like_sf"/>
</dbReference>